<protein>
    <submittedName>
        <fullName evidence="1">Uncharacterized protein</fullName>
    </submittedName>
</protein>
<name>H0EWC3_GLAL7</name>
<organism evidence="1 2">
    <name type="scientific">Glarea lozoyensis (strain ATCC 74030 / MF5533)</name>
    <dbReference type="NCBI Taxonomy" id="1104152"/>
    <lineage>
        <taxon>Eukaryota</taxon>
        <taxon>Fungi</taxon>
        <taxon>Dikarya</taxon>
        <taxon>Ascomycota</taxon>
        <taxon>Pezizomycotina</taxon>
        <taxon>Leotiomycetes</taxon>
        <taxon>Helotiales</taxon>
        <taxon>Helotiaceae</taxon>
        <taxon>Glarea</taxon>
    </lineage>
</organism>
<proteinExistence type="predicted"/>
<dbReference type="AlphaFoldDB" id="H0EWC3"/>
<evidence type="ECO:0000313" key="2">
    <source>
        <dbReference type="Proteomes" id="UP000005446"/>
    </source>
</evidence>
<dbReference type="InParanoid" id="H0EWC3"/>
<dbReference type="OrthoDB" id="4483229at2759"/>
<accession>H0EWC3</accession>
<dbReference type="Proteomes" id="UP000005446">
    <property type="component" value="Unassembled WGS sequence"/>
</dbReference>
<evidence type="ECO:0000313" key="1">
    <source>
        <dbReference type="EMBL" id="EHK97165.1"/>
    </source>
</evidence>
<comment type="caution">
    <text evidence="1">The sequence shown here is derived from an EMBL/GenBank/DDBJ whole genome shotgun (WGS) entry which is preliminary data.</text>
</comment>
<keyword evidence="2" id="KW-1185">Reference proteome</keyword>
<dbReference type="HOGENOM" id="CLU_1321002_0_0_1"/>
<dbReference type="EMBL" id="AGUE01000207">
    <property type="protein sequence ID" value="EHK97165.1"/>
    <property type="molecule type" value="Genomic_DNA"/>
</dbReference>
<sequence>MAEATKQALGPAPKLIPIYCTAEIPPTLIDTLIIRTYMYAPPKLYLVDDARRPTDAFDTCTFAKPPTAPFTSPFLNHTLAQLKEHFLSLPDDSRFFSAYTFIVLDERSIRDETCLLVSTIPEYESNEDLSIARSDFYVAAQTLIPVEMRTHRLTEGLKPTPGEPDGKVLFTEESIVEEMGEDWKIKDSVPRIGLNGQPREWPARVEDL</sequence>
<gene>
    <name evidence="1" type="ORF">M7I_7086</name>
</gene>
<reference evidence="1 2" key="1">
    <citation type="journal article" date="2012" name="Eukaryot. Cell">
        <title>Genome sequence of the fungus Glarea lozoyensis: the first genome sequence of a species from the Helotiaceae family.</title>
        <authorList>
            <person name="Youssar L."/>
            <person name="Gruening B.A."/>
            <person name="Erxleben A."/>
            <person name="Guenther S."/>
            <person name="Huettel W."/>
        </authorList>
    </citation>
    <scope>NUCLEOTIDE SEQUENCE [LARGE SCALE GENOMIC DNA]</scope>
    <source>
        <strain evidence="2">ATCC 74030 / MF5533</strain>
    </source>
</reference>